<accession>A0A4V3JQT5</accession>
<evidence type="ECO:0000256" key="1">
    <source>
        <dbReference type="SAM" id="MobiDB-lite"/>
    </source>
</evidence>
<name>A0A4V3JQT5_9LEPT</name>
<dbReference type="Proteomes" id="UP000297693">
    <property type="component" value="Unassembled WGS sequence"/>
</dbReference>
<dbReference type="EMBL" id="RQGD01000039">
    <property type="protein sequence ID" value="TGL57116.1"/>
    <property type="molecule type" value="Genomic_DNA"/>
</dbReference>
<dbReference type="AlphaFoldDB" id="A0A4V3JQT5"/>
<comment type="caution">
    <text evidence="2">The sequence shown here is derived from an EMBL/GenBank/DDBJ whole genome shotgun (WGS) entry which is preliminary data.</text>
</comment>
<gene>
    <name evidence="2" type="ORF">EHQ58_15115</name>
</gene>
<dbReference type="OrthoDB" id="345064at2"/>
<keyword evidence="3" id="KW-1185">Reference proteome</keyword>
<evidence type="ECO:0000313" key="3">
    <source>
        <dbReference type="Proteomes" id="UP000297693"/>
    </source>
</evidence>
<reference evidence="2" key="1">
    <citation type="journal article" date="2019" name="PLoS Negl. Trop. Dis.">
        <title>Revisiting the worldwide diversity of Leptospira species in the environment.</title>
        <authorList>
            <person name="Vincent A.T."/>
            <person name="Schiettekatte O."/>
            <person name="Bourhy P."/>
            <person name="Veyrier F.J."/>
            <person name="Picardeau M."/>
        </authorList>
    </citation>
    <scope>NUCLEOTIDE SEQUENCE [LARGE SCALE GENOMIC DNA]</scope>
    <source>
        <strain evidence="2">201702476</strain>
    </source>
</reference>
<protein>
    <submittedName>
        <fullName evidence="2">Uncharacterized protein</fullName>
    </submittedName>
</protein>
<dbReference type="RefSeq" id="WP_135624744.1">
    <property type="nucleotide sequence ID" value="NZ_RQGD01000039.1"/>
</dbReference>
<evidence type="ECO:0000313" key="2">
    <source>
        <dbReference type="EMBL" id="TGL57116.1"/>
    </source>
</evidence>
<feature type="region of interest" description="Disordered" evidence="1">
    <location>
        <begin position="34"/>
        <end position="59"/>
    </location>
</feature>
<proteinExistence type="predicted"/>
<feature type="compositionally biased region" description="Basic and acidic residues" evidence="1">
    <location>
        <begin position="45"/>
        <end position="59"/>
    </location>
</feature>
<sequence>MGKRQSMISPNLFRLFLLSILLFPFYILSSEPRAPKDPTLPTSPSEEKKDDRDARGDLREKKTSVQTLTLCDGRTIRGEADGMGEGFQFSHLKDGIEYKKKLKWEEVESVKIDSWELKQKKEEKKGISFEARPKRVRIRTKNGEIFYKDTGLADINLLNLSVKNNNGTANLFSYWIDLKFPTGSWYSGLPPIKGESLIREECYKDVVRMIEWE</sequence>
<organism evidence="2 3">
    <name type="scientific">Leptospira ognonensis</name>
    <dbReference type="NCBI Taxonomy" id="2484945"/>
    <lineage>
        <taxon>Bacteria</taxon>
        <taxon>Pseudomonadati</taxon>
        <taxon>Spirochaetota</taxon>
        <taxon>Spirochaetia</taxon>
        <taxon>Leptospirales</taxon>
        <taxon>Leptospiraceae</taxon>
        <taxon>Leptospira</taxon>
    </lineage>
</organism>